<dbReference type="InterPro" id="IPR028958">
    <property type="entry name" value="Imm42"/>
</dbReference>
<dbReference type="RefSeq" id="WP_091122313.1">
    <property type="nucleotide sequence ID" value="NZ_FMBA01000015.1"/>
</dbReference>
<keyword evidence="2" id="KW-1185">Reference proteome</keyword>
<dbReference type="AlphaFoldDB" id="A0A1C4AXE5"/>
<dbReference type="OrthoDB" id="9011866at2"/>
<organism evidence="1 2">
    <name type="scientific">Gilliamella intestini</name>
    <dbReference type="NCBI Taxonomy" id="1798183"/>
    <lineage>
        <taxon>Bacteria</taxon>
        <taxon>Pseudomonadati</taxon>
        <taxon>Pseudomonadota</taxon>
        <taxon>Gammaproteobacteria</taxon>
        <taxon>Orbales</taxon>
        <taxon>Orbaceae</taxon>
        <taxon>Gilliamella</taxon>
    </lineage>
</organism>
<evidence type="ECO:0000313" key="2">
    <source>
        <dbReference type="Proteomes" id="UP000199698"/>
    </source>
</evidence>
<reference evidence="2" key="1">
    <citation type="submission" date="2016-08" db="EMBL/GenBank/DDBJ databases">
        <authorList>
            <person name="Varghese N."/>
            <person name="Submissions Spin"/>
        </authorList>
    </citation>
    <scope>NUCLEOTIDE SEQUENCE [LARGE SCALE GENOMIC DNA]</scope>
    <source>
        <strain evidence="2">R-53144</strain>
    </source>
</reference>
<dbReference type="Proteomes" id="UP000199698">
    <property type="component" value="Unassembled WGS sequence"/>
</dbReference>
<protein>
    <submittedName>
        <fullName evidence="1">Immunity protein 42</fullName>
    </submittedName>
</protein>
<dbReference type="Pfam" id="PF15593">
    <property type="entry name" value="Imm42"/>
    <property type="match status" value="1"/>
</dbReference>
<proteinExistence type="predicted"/>
<dbReference type="EMBL" id="FMBA01000015">
    <property type="protein sequence ID" value="SCB99313.1"/>
    <property type="molecule type" value="Genomic_DNA"/>
</dbReference>
<evidence type="ECO:0000313" key="1">
    <source>
        <dbReference type="EMBL" id="SCB99313.1"/>
    </source>
</evidence>
<dbReference type="STRING" id="1798183.GA0061080_10151"/>
<name>A0A1C4AXE5_9GAMM</name>
<gene>
    <name evidence="1" type="ORF">GA0061080_10151</name>
</gene>
<sequence length="184" mass="21166">MIFGDPYRFAVIIENIPEWSNGSFKNGLFHFCIDGYFFPDELKTSSLWVDISSLIDSSNALISYPENKELFNMNISDAFRVMLGMISPEAIGLEEASNFNQNYCYQASTENINDSGFIIFAVSNDDMIKILGAKYNELKEDNKGDRYWQYIEKPDIRQIIISKKELAIIINEVKRYSSSLQFLS</sequence>
<accession>A0A1C4AXE5</accession>